<dbReference type="AlphaFoldDB" id="A0AAW2RM99"/>
<sequence length="61" mass="6451">MIEKYAPTVVVGEASTSKAKGKVTRHEKMKKGEMSSTAVSTSSAPVTPLGGDKGKRKRVCQ</sequence>
<evidence type="ECO:0000313" key="2">
    <source>
        <dbReference type="EMBL" id="KAL0381207.1"/>
    </source>
</evidence>
<feature type="region of interest" description="Disordered" evidence="1">
    <location>
        <begin position="17"/>
        <end position="61"/>
    </location>
</feature>
<proteinExistence type="predicted"/>
<name>A0AAW2RM99_9LAMI</name>
<comment type="caution">
    <text evidence="2">The sequence shown here is derived from an EMBL/GenBank/DDBJ whole genome shotgun (WGS) entry which is preliminary data.</text>
</comment>
<accession>A0AAW2RM99</accession>
<evidence type="ECO:0000256" key="1">
    <source>
        <dbReference type="SAM" id="MobiDB-lite"/>
    </source>
</evidence>
<feature type="compositionally biased region" description="Basic and acidic residues" evidence="1">
    <location>
        <begin position="24"/>
        <end position="33"/>
    </location>
</feature>
<dbReference type="EMBL" id="JACGWK010000001">
    <property type="protein sequence ID" value="KAL0381207.1"/>
    <property type="molecule type" value="Genomic_DNA"/>
</dbReference>
<feature type="compositionally biased region" description="Low complexity" evidence="1">
    <location>
        <begin position="35"/>
        <end position="48"/>
    </location>
</feature>
<reference evidence="2" key="1">
    <citation type="submission" date="2020-06" db="EMBL/GenBank/DDBJ databases">
        <authorList>
            <person name="Li T."/>
            <person name="Hu X."/>
            <person name="Zhang T."/>
            <person name="Song X."/>
            <person name="Zhang H."/>
            <person name="Dai N."/>
            <person name="Sheng W."/>
            <person name="Hou X."/>
            <person name="Wei L."/>
        </authorList>
    </citation>
    <scope>NUCLEOTIDE SEQUENCE</scope>
    <source>
        <strain evidence="2">G01</strain>
        <tissue evidence="2">Leaf</tissue>
    </source>
</reference>
<protein>
    <submittedName>
        <fullName evidence="2">Uncharacterized protein</fullName>
    </submittedName>
</protein>
<organism evidence="2">
    <name type="scientific">Sesamum angustifolium</name>
    <dbReference type="NCBI Taxonomy" id="2727405"/>
    <lineage>
        <taxon>Eukaryota</taxon>
        <taxon>Viridiplantae</taxon>
        <taxon>Streptophyta</taxon>
        <taxon>Embryophyta</taxon>
        <taxon>Tracheophyta</taxon>
        <taxon>Spermatophyta</taxon>
        <taxon>Magnoliopsida</taxon>
        <taxon>eudicotyledons</taxon>
        <taxon>Gunneridae</taxon>
        <taxon>Pentapetalae</taxon>
        <taxon>asterids</taxon>
        <taxon>lamiids</taxon>
        <taxon>Lamiales</taxon>
        <taxon>Pedaliaceae</taxon>
        <taxon>Sesamum</taxon>
    </lineage>
</organism>
<gene>
    <name evidence="2" type="ORF">Sangu_0185000</name>
</gene>
<reference evidence="2" key="2">
    <citation type="journal article" date="2024" name="Plant">
        <title>Genomic evolution and insights into agronomic trait innovations of Sesamum species.</title>
        <authorList>
            <person name="Miao H."/>
            <person name="Wang L."/>
            <person name="Qu L."/>
            <person name="Liu H."/>
            <person name="Sun Y."/>
            <person name="Le M."/>
            <person name="Wang Q."/>
            <person name="Wei S."/>
            <person name="Zheng Y."/>
            <person name="Lin W."/>
            <person name="Duan Y."/>
            <person name="Cao H."/>
            <person name="Xiong S."/>
            <person name="Wang X."/>
            <person name="Wei L."/>
            <person name="Li C."/>
            <person name="Ma Q."/>
            <person name="Ju M."/>
            <person name="Zhao R."/>
            <person name="Li G."/>
            <person name="Mu C."/>
            <person name="Tian Q."/>
            <person name="Mei H."/>
            <person name="Zhang T."/>
            <person name="Gao T."/>
            <person name="Zhang H."/>
        </authorList>
    </citation>
    <scope>NUCLEOTIDE SEQUENCE</scope>
    <source>
        <strain evidence="2">G01</strain>
    </source>
</reference>